<dbReference type="InterPro" id="IPR011330">
    <property type="entry name" value="Glyco_hydro/deAcase_b/a-brl"/>
</dbReference>
<organism evidence="1 2">
    <name type="scientific">Pseudoalteromonas phenolica</name>
    <dbReference type="NCBI Taxonomy" id="161398"/>
    <lineage>
        <taxon>Bacteria</taxon>
        <taxon>Pseudomonadati</taxon>
        <taxon>Pseudomonadota</taxon>
        <taxon>Gammaproteobacteria</taxon>
        <taxon>Alteromonadales</taxon>
        <taxon>Pseudoalteromonadaceae</taxon>
        <taxon>Pseudoalteromonas</taxon>
    </lineage>
</organism>
<accession>A0A5R9Q3Y9</accession>
<evidence type="ECO:0000313" key="1">
    <source>
        <dbReference type="EMBL" id="TLX47863.1"/>
    </source>
</evidence>
<dbReference type="SUPFAM" id="SSF88713">
    <property type="entry name" value="Glycoside hydrolase/deacetylase"/>
    <property type="match status" value="1"/>
</dbReference>
<evidence type="ECO:0008006" key="3">
    <source>
        <dbReference type="Google" id="ProtNLM"/>
    </source>
</evidence>
<dbReference type="PANTHER" id="PTHR30105">
    <property type="entry name" value="UNCHARACTERIZED YIBQ-RELATED"/>
    <property type="match status" value="1"/>
</dbReference>
<dbReference type="RefSeq" id="WP_138479834.1">
    <property type="nucleotide sequence ID" value="NZ_PPSW01000008.1"/>
</dbReference>
<dbReference type="OrthoDB" id="9784811at2"/>
<evidence type="ECO:0000313" key="2">
    <source>
        <dbReference type="Proteomes" id="UP000309186"/>
    </source>
</evidence>
<proteinExistence type="predicted"/>
<dbReference type="EMBL" id="PPSW01000008">
    <property type="protein sequence ID" value="TLX47863.1"/>
    <property type="molecule type" value="Genomic_DNA"/>
</dbReference>
<dbReference type="CDD" id="cd10936">
    <property type="entry name" value="CE4_DAC2"/>
    <property type="match status" value="1"/>
</dbReference>
<sequence>MRSLFWLLLSVFYLAIPLHAKQIAIVIDDVGNHQRDLNLLSLPGELTFAILPHTPYSQKFAYLASQQSKELLLHVPMQAIEDKALGPGALTLDMDKQTLQMTLGHALASLPQVSGVNNHMGSALTQYSDPMKWTMEVLRKRGLYFLDSRTTNESQAQTVADLYGVANIARQVFLDNEKQDAYFAQQLNEAKSIALRNGQSVLIAHPYPETVTFLQAQIPLLLKQGYELVPLSQLVRTRYIQLAKNMSAVVPSIAEK</sequence>
<name>A0A5R9Q3Y9_9GAMM</name>
<protein>
    <recommendedName>
        <fullName evidence="3">Divergent polysaccharide deacetylase family protein</fullName>
    </recommendedName>
</protein>
<dbReference type="Pfam" id="PF04748">
    <property type="entry name" value="Polysacc_deac_2"/>
    <property type="match status" value="1"/>
</dbReference>
<dbReference type="InterPro" id="IPR006837">
    <property type="entry name" value="Divergent_DAC"/>
</dbReference>
<comment type="caution">
    <text evidence="1">The sequence shown here is derived from an EMBL/GenBank/DDBJ whole genome shotgun (WGS) entry which is preliminary data.</text>
</comment>
<reference evidence="1 2" key="1">
    <citation type="submission" date="2018-01" db="EMBL/GenBank/DDBJ databases">
        <title>Co-occurrence of chitin degradation, pigmentation and bioactivity in marine Pseudoalteromonas.</title>
        <authorList>
            <person name="Paulsen S."/>
            <person name="Gram L."/>
            <person name="Machado H."/>
        </authorList>
    </citation>
    <scope>NUCLEOTIDE SEQUENCE [LARGE SCALE GENOMIC DNA]</scope>
    <source>
        <strain evidence="1 2">S3663</strain>
    </source>
</reference>
<dbReference type="Proteomes" id="UP000309186">
    <property type="component" value="Unassembled WGS sequence"/>
</dbReference>
<gene>
    <name evidence="1" type="ORF">C1E24_06395</name>
</gene>
<dbReference type="Gene3D" id="3.20.20.370">
    <property type="entry name" value="Glycoside hydrolase/deacetylase"/>
    <property type="match status" value="1"/>
</dbReference>
<dbReference type="AlphaFoldDB" id="A0A5R9Q3Y9"/>
<dbReference type="PANTHER" id="PTHR30105:SF2">
    <property type="entry name" value="DIVERGENT POLYSACCHARIDE DEACETYLASE SUPERFAMILY"/>
    <property type="match status" value="1"/>
</dbReference>
<dbReference type="GO" id="GO:0005975">
    <property type="term" value="P:carbohydrate metabolic process"/>
    <property type="evidence" value="ECO:0007669"/>
    <property type="project" value="InterPro"/>
</dbReference>